<name>A0A6P9E6L0_JUGRE</name>
<evidence type="ECO:0000256" key="4">
    <source>
        <dbReference type="ARBA" id="ARBA00022968"/>
    </source>
</evidence>
<dbReference type="GO" id="GO:0000139">
    <property type="term" value="C:Golgi membrane"/>
    <property type="evidence" value="ECO:0007669"/>
    <property type="project" value="UniProtKB-SubCell"/>
</dbReference>
<feature type="domain" description="Exostosin GT47" evidence="8">
    <location>
        <begin position="361"/>
        <end position="637"/>
    </location>
</feature>
<reference evidence="10" key="1">
    <citation type="submission" date="2025-08" db="UniProtKB">
        <authorList>
            <consortium name="RefSeq"/>
        </authorList>
    </citation>
    <scope>IDENTIFICATION</scope>
    <source>
        <tissue evidence="10">Leaves</tissue>
    </source>
</reference>
<evidence type="ECO:0000256" key="7">
    <source>
        <dbReference type="SAM" id="Phobius"/>
    </source>
</evidence>
<dbReference type="OrthoDB" id="1924787at2759"/>
<keyword evidence="7" id="KW-0812">Transmembrane</keyword>
<evidence type="ECO:0000256" key="2">
    <source>
        <dbReference type="ARBA" id="ARBA00010271"/>
    </source>
</evidence>
<protein>
    <submittedName>
        <fullName evidence="10">Probable glycosyltransferase At3g07620</fullName>
    </submittedName>
</protein>
<dbReference type="GeneID" id="109009432"/>
<dbReference type="Proteomes" id="UP000235220">
    <property type="component" value="Chromosome 11"/>
</dbReference>
<dbReference type="Gramene" id="Jr11_26880_p1">
    <property type="protein sequence ID" value="cds.Jr11_26880_p1"/>
    <property type="gene ID" value="Jr11_26880"/>
</dbReference>
<evidence type="ECO:0000256" key="6">
    <source>
        <dbReference type="SAM" id="MobiDB-lite"/>
    </source>
</evidence>
<keyword evidence="7" id="KW-1133">Transmembrane helix</keyword>
<feature type="region of interest" description="Disordered" evidence="6">
    <location>
        <begin position="146"/>
        <end position="214"/>
    </location>
</feature>
<evidence type="ECO:0000259" key="8">
    <source>
        <dbReference type="Pfam" id="PF03016"/>
    </source>
</evidence>
<evidence type="ECO:0000256" key="1">
    <source>
        <dbReference type="ARBA" id="ARBA00004323"/>
    </source>
</evidence>
<comment type="subcellular location">
    <subcellularLocation>
        <location evidence="1">Golgi apparatus membrane</location>
        <topology evidence="1">Single-pass type II membrane protein</topology>
    </subcellularLocation>
</comment>
<gene>
    <name evidence="10" type="primary">LOC109009432</name>
</gene>
<keyword evidence="9" id="KW-1185">Reference proteome</keyword>
<evidence type="ECO:0000256" key="3">
    <source>
        <dbReference type="ARBA" id="ARBA00022676"/>
    </source>
</evidence>
<dbReference type="AlphaFoldDB" id="A0A6P9E6L0"/>
<evidence type="ECO:0000256" key="5">
    <source>
        <dbReference type="ARBA" id="ARBA00023034"/>
    </source>
</evidence>
<keyword evidence="5" id="KW-0333">Golgi apparatus</keyword>
<proteinExistence type="inferred from homology"/>
<keyword evidence="4" id="KW-0735">Signal-anchor</keyword>
<evidence type="ECO:0000313" key="9">
    <source>
        <dbReference type="Proteomes" id="UP000235220"/>
    </source>
</evidence>
<dbReference type="InterPro" id="IPR004263">
    <property type="entry name" value="Exostosin"/>
</dbReference>
<keyword evidence="3" id="KW-0808">Transferase</keyword>
<feature type="region of interest" description="Disordered" evidence="6">
    <location>
        <begin position="240"/>
        <end position="285"/>
    </location>
</feature>
<feature type="transmembrane region" description="Helical" evidence="7">
    <location>
        <begin position="14"/>
        <end position="31"/>
    </location>
</feature>
<sequence length="688" mass="77296">MDWQVLCQVETRRLLWLMGMMFAVITTFQFFELPYGNALWSLFSADQHSAVGNSSFQIGNSPSEPEMIGNMMLLNVSNSTNTSVVNETANNTSMSKVMDGNDLKNGLVSDRNGDPNKSLGLDENDNVFKGSSSENLEVLNRNSTILNTKDSGNRSAPEEAVKEPQQGFHQKKNNIDDNLSVGKVGNGTVTPISKHIGNSGARPASPLPATSPMNASPKAASLIIMDTDIRTPVVDSNTSLEVKIGNTTPMSDTKRGQLQSGLTPSANSSSGNGVPKVTKGRGKPPSVVVSISEMNELLLRSHSLNQSMVPEWSSAVDQELLYAKSLIENAPIVKNDLKLHAPLYRNVSMFKRSYELMEDILKVYIYSEGEKPIFHQPLLTGIYASEGWFMKLLEANKKFVTKDPTKAHLFYLPFSSRMLELTLYVPNSHSRKNLIQYLKNYLDMIAAKHPFWNRTGGADHFLVACHDWALEETRKHMNKCIRALCNADMKGFVLGKDVSLPETLVRSPQNLLRELGGKPPSERSILAFFAGSMHGYLRPILLQNWGEKDPDMKIFGRMPYVKGNKNYIQHMKSSKYCICAKGYEVNSPRVVEAIFYECVPVIISDNFVPPFFEVLNWESFAVFVLEKDIPNLKGILLSIPKERYLELHMGVKKVQMHFLWHAKPVKYDIFYMILHSTWYNRLNQISHI</sequence>
<dbReference type="PANTHER" id="PTHR11062:SF108">
    <property type="entry name" value="EXOSTOSIN FAMILY PROTEIN"/>
    <property type="match status" value="1"/>
</dbReference>
<dbReference type="GO" id="GO:0016757">
    <property type="term" value="F:glycosyltransferase activity"/>
    <property type="evidence" value="ECO:0007669"/>
    <property type="project" value="UniProtKB-KW"/>
</dbReference>
<dbReference type="FunCoup" id="A0A6P9E6L0">
    <property type="interactions" value="19"/>
</dbReference>
<dbReference type="RefSeq" id="XP_035538497.1">
    <property type="nucleotide sequence ID" value="XM_035682604.1"/>
</dbReference>
<dbReference type="Pfam" id="PF03016">
    <property type="entry name" value="Exostosin_GT47"/>
    <property type="match status" value="1"/>
</dbReference>
<dbReference type="InterPro" id="IPR040911">
    <property type="entry name" value="Exostosin_GT47"/>
</dbReference>
<evidence type="ECO:0000313" key="10">
    <source>
        <dbReference type="RefSeq" id="XP_035538497.1"/>
    </source>
</evidence>
<feature type="region of interest" description="Disordered" evidence="6">
    <location>
        <begin position="108"/>
        <end position="127"/>
    </location>
</feature>
<keyword evidence="3" id="KW-0328">Glycosyltransferase</keyword>
<dbReference type="KEGG" id="jre:109009432"/>
<keyword evidence="7" id="KW-0472">Membrane</keyword>
<accession>A0A6P9E6L0</accession>
<dbReference type="PANTHER" id="PTHR11062">
    <property type="entry name" value="EXOSTOSIN HEPARAN SULFATE GLYCOSYLTRANSFERASE -RELATED"/>
    <property type="match status" value="1"/>
</dbReference>
<comment type="similarity">
    <text evidence="2">Belongs to the glycosyltransferase 47 family.</text>
</comment>
<organism evidence="9 10">
    <name type="scientific">Juglans regia</name>
    <name type="common">English walnut</name>
    <dbReference type="NCBI Taxonomy" id="51240"/>
    <lineage>
        <taxon>Eukaryota</taxon>
        <taxon>Viridiplantae</taxon>
        <taxon>Streptophyta</taxon>
        <taxon>Embryophyta</taxon>
        <taxon>Tracheophyta</taxon>
        <taxon>Spermatophyta</taxon>
        <taxon>Magnoliopsida</taxon>
        <taxon>eudicotyledons</taxon>
        <taxon>Gunneridae</taxon>
        <taxon>Pentapetalae</taxon>
        <taxon>rosids</taxon>
        <taxon>fabids</taxon>
        <taxon>Fagales</taxon>
        <taxon>Juglandaceae</taxon>
        <taxon>Juglans</taxon>
    </lineage>
</organism>
<feature type="compositionally biased region" description="Polar residues" evidence="6">
    <location>
        <begin position="240"/>
        <end position="272"/>
    </location>
</feature>